<dbReference type="EMBL" id="CP058214">
    <property type="protein sequence ID" value="QPC42066.1"/>
    <property type="molecule type" value="Genomic_DNA"/>
</dbReference>
<gene>
    <name evidence="3" type="ORF">HW532_04690</name>
</gene>
<feature type="transmembrane region" description="Helical" evidence="1">
    <location>
        <begin position="273"/>
        <end position="292"/>
    </location>
</feature>
<feature type="transmembrane region" description="Helical" evidence="1">
    <location>
        <begin position="41"/>
        <end position="58"/>
    </location>
</feature>
<dbReference type="PANTHER" id="PTHR22911">
    <property type="entry name" value="ACYL-MALONYL CONDENSING ENZYME-RELATED"/>
    <property type="match status" value="1"/>
</dbReference>
<organism evidence="3 4">
    <name type="scientific">Kaustia mangrovi</name>
    <dbReference type="NCBI Taxonomy" id="2593653"/>
    <lineage>
        <taxon>Bacteria</taxon>
        <taxon>Pseudomonadati</taxon>
        <taxon>Pseudomonadota</taxon>
        <taxon>Alphaproteobacteria</taxon>
        <taxon>Hyphomicrobiales</taxon>
        <taxon>Parvibaculaceae</taxon>
        <taxon>Kaustia</taxon>
    </lineage>
</organism>
<dbReference type="Gene3D" id="1.10.3730.20">
    <property type="match status" value="1"/>
</dbReference>
<feature type="transmembrane region" description="Helical" evidence="1">
    <location>
        <begin position="74"/>
        <end position="92"/>
    </location>
</feature>
<protein>
    <submittedName>
        <fullName evidence="3">DMT family transporter</fullName>
    </submittedName>
</protein>
<feature type="transmembrane region" description="Helical" evidence="1">
    <location>
        <begin position="98"/>
        <end position="120"/>
    </location>
</feature>
<reference evidence="3 4" key="1">
    <citation type="submission" date="2020-06" db="EMBL/GenBank/DDBJ databases">
        <title>Genome sequence of 2 isolates from Red Sea Mangroves.</title>
        <authorList>
            <person name="Sefrji F."/>
            <person name="Michoud G."/>
            <person name="Merlino G."/>
            <person name="Daffonchio D."/>
        </authorList>
    </citation>
    <scope>NUCLEOTIDE SEQUENCE [LARGE SCALE GENOMIC DNA]</scope>
    <source>
        <strain evidence="3 4">R1DC25</strain>
    </source>
</reference>
<proteinExistence type="predicted"/>
<dbReference type="Proteomes" id="UP000593594">
    <property type="component" value="Chromosome"/>
</dbReference>
<feature type="transmembrane region" description="Helical" evidence="1">
    <location>
        <begin position="247"/>
        <end position="267"/>
    </location>
</feature>
<feature type="transmembrane region" description="Helical" evidence="1">
    <location>
        <begin position="154"/>
        <end position="175"/>
    </location>
</feature>
<feature type="transmembrane region" description="Helical" evidence="1">
    <location>
        <begin position="218"/>
        <end position="240"/>
    </location>
</feature>
<evidence type="ECO:0000313" key="3">
    <source>
        <dbReference type="EMBL" id="QPC42066.1"/>
    </source>
</evidence>
<evidence type="ECO:0000259" key="2">
    <source>
        <dbReference type="Pfam" id="PF00892"/>
    </source>
</evidence>
<dbReference type="AlphaFoldDB" id="A0A7S8C2A7"/>
<dbReference type="SUPFAM" id="SSF103481">
    <property type="entry name" value="Multidrug resistance efflux transporter EmrE"/>
    <property type="match status" value="2"/>
</dbReference>
<dbReference type="RefSeq" id="WP_213163296.1">
    <property type="nucleotide sequence ID" value="NZ_CP058214.1"/>
</dbReference>
<evidence type="ECO:0000256" key="1">
    <source>
        <dbReference type="SAM" id="Phobius"/>
    </source>
</evidence>
<dbReference type="GO" id="GO:0016020">
    <property type="term" value="C:membrane"/>
    <property type="evidence" value="ECO:0007669"/>
    <property type="project" value="InterPro"/>
</dbReference>
<evidence type="ECO:0000313" key="4">
    <source>
        <dbReference type="Proteomes" id="UP000593594"/>
    </source>
</evidence>
<sequence length="304" mass="31717">MADRDKRRIQIAFALLLLGAAAVALSPILVRVSEIGPTATAFYRVAFALPGMWAVAMARRRGGVSVPTTRRQRLVLGLAGALFAGDLALWHSSLDFTLVANATLFANAAPIFVTLVAWLVFGERMTLGFLAGLAVTIVGAGVLTGESMALDPSYALGDAMALGAGAFYGGYILAVSRLRARFTTLDIMMWGSLGSAIVLLPLTLAMGESLLPETAEGWAVLVALGLVSHAGGQGLVAYALAHLPVSLSSVSLLLEPVLAAGFAWVLFGEMLGPVQIAGGLIVLLGVLWCRYASLKRRAVSPQAQ</sequence>
<name>A0A7S8C2A7_9HYPH</name>
<keyword evidence="4" id="KW-1185">Reference proteome</keyword>
<accession>A0A7S8C2A7</accession>
<feature type="transmembrane region" description="Helical" evidence="1">
    <location>
        <begin position="127"/>
        <end position="148"/>
    </location>
</feature>
<feature type="domain" description="EamA" evidence="2">
    <location>
        <begin position="12"/>
        <end position="143"/>
    </location>
</feature>
<dbReference type="PANTHER" id="PTHR22911:SF76">
    <property type="entry name" value="EAMA DOMAIN-CONTAINING PROTEIN"/>
    <property type="match status" value="1"/>
</dbReference>
<feature type="transmembrane region" description="Helical" evidence="1">
    <location>
        <begin position="12"/>
        <end position="29"/>
    </location>
</feature>
<keyword evidence="1" id="KW-1133">Transmembrane helix</keyword>
<feature type="domain" description="EamA" evidence="2">
    <location>
        <begin position="156"/>
        <end position="288"/>
    </location>
</feature>
<dbReference type="KEGG" id="kmn:HW532_04690"/>
<keyword evidence="1" id="KW-0812">Transmembrane</keyword>
<dbReference type="InterPro" id="IPR000620">
    <property type="entry name" value="EamA_dom"/>
</dbReference>
<dbReference type="InterPro" id="IPR037185">
    <property type="entry name" value="EmrE-like"/>
</dbReference>
<dbReference type="Pfam" id="PF00892">
    <property type="entry name" value="EamA"/>
    <property type="match status" value="2"/>
</dbReference>
<keyword evidence="1" id="KW-0472">Membrane</keyword>
<feature type="transmembrane region" description="Helical" evidence="1">
    <location>
        <begin position="187"/>
        <end position="206"/>
    </location>
</feature>